<gene>
    <name evidence="1" type="ORF">HPBE_LOCUS21317</name>
</gene>
<evidence type="ECO:0000313" key="3">
    <source>
        <dbReference type="WBParaSite" id="HPBE_0002131801-mRNA-1"/>
    </source>
</evidence>
<proteinExistence type="predicted"/>
<dbReference type="Proteomes" id="UP000050761">
    <property type="component" value="Unassembled WGS sequence"/>
</dbReference>
<dbReference type="AlphaFoldDB" id="A0A183GFW0"/>
<reference evidence="1 2" key="1">
    <citation type="submission" date="2018-11" db="EMBL/GenBank/DDBJ databases">
        <authorList>
            <consortium name="Pathogen Informatics"/>
        </authorList>
    </citation>
    <scope>NUCLEOTIDE SEQUENCE [LARGE SCALE GENOMIC DNA]</scope>
</reference>
<name>A0A183GFW0_HELPZ</name>
<organism evidence="2 3">
    <name type="scientific">Heligmosomoides polygyrus</name>
    <name type="common">Parasitic roundworm</name>
    <dbReference type="NCBI Taxonomy" id="6339"/>
    <lineage>
        <taxon>Eukaryota</taxon>
        <taxon>Metazoa</taxon>
        <taxon>Ecdysozoa</taxon>
        <taxon>Nematoda</taxon>
        <taxon>Chromadorea</taxon>
        <taxon>Rhabditida</taxon>
        <taxon>Rhabditina</taxon>
        <taxon>Rhabditomorpha</taxon>
        <taxon>Strongyloidea</taxon>
        <taxon>Heligmosomidae</taxon>
        <taxon>Heligmosomoides</taxon>
    </lineage>
</organism>
<keyword evidence="2" id="KW-1185">Reference proteome</keyword>
<evidence type="ECO:0000313" key="1">
    <source>
        <dbReference type="EMBL" id="VDP24462.1"/>
    </source>
</evidence>
<protein>
    <submittedName>
        <fullName evidence="3">Endo/exonuclease/phosphatase domain-containing protein</fullName>
    </submittedName>
</protein>
<accession>A0A3P8BEN8</accession>
<dbReference type="WBParaSite" id="HPBE_0002131801-mRNA-1">
    <property type="protein sequence ID" value="HPBE_0002131801-mRNA-1"/>
    <property type="gene ID" value="HPBE_0002131801"/>
</dbReference>
<sequence length="86" mass="9576">MRLRASTVFIAYDPTPDYDDEGVEAFYAELEKEDHTFYKIMVGDFNVTKGLKNFTSGSIDRSGTSKVKGCLSSSCRPRPLMEIAVA</sequence>
<evidence type="ECO:0000313" key="2">
    <source>
        <dbReference type="Proteomes" id="UP000050761"/>
    </source>
</evidence>
<accession>A0A183GFW0</accession>
<dbReference type="EMBL" id="UZAH01032890">
    <property type="protein sequence ID" value="VDP24462.1"/>
    <property type="molecule type" value="Genomic_DNA"/>
</dbReference>
<reference evidence="3" key="2">
    <citation type="submission" date="2019-09" db="UniProtKB">
        <authorList>
            <consortium name="WormBaseParasite"/>
        </authorList>
    </citation>
    <scope>IDENTIFICATION</scope>
</reference>